<feature type="non-terminal residue" evidence="1">
    <location>
        <position position="1"/>
    </location>
</feature>
<comment type="caution">
    <text evidence="1">The sequence shown here is derived from an EMBL/GenBank/DDBJ whole genome shotgun (WGS) entry which is preliminary data.</text>
</comment>
<feature type="non-terminal residue" evidence="1">
    <location>
        <position position="391"/>
    </location>
</feature>
<gene>
    <name evidence="1" type="ORF">LPJ66_012054</name>
</gene>
<accession>A0ACC1I1W7</accession>
<dbReference type="EMBL" id="JANBPG010004112">
    <property type="protein sequence ID" value="KAJ1877678.1"/>
    <property type="molecule type" value="Genomic_DNA"/>
</dbReference>
<evidence type="ECO:0000313" key="2">
    <source>
        <dbReference type="Proteomes" id="UP001150581"/>
    </source>
</evidence>
<evidence type="ECO:0000313" key="1">
    <source>
        <dbReference type="EMBL" id="KAJ1877678.1"/>
    </source>
</evidence>
<proteinExistence type="predicted"/>
<dbReference type="Proteomes" id="UP001150581">
    <property type="component" value="Unassembled WGS sequence"/>
</dbReference>
<reference evidence="1" key="1">
    <citation type="submission" date="2022-07" db="EMBL/GenBank/DDBJ databases">
        <title>Phylogenomic reconstructions and comparative analyses of Kickxellomycotina fungi.</title>
        <authorList>
            <person name="Reynolds N.K."/>
            <person name="Stajich J.E."/>
            <person name="Barry K."/>
            <person name="Grigoriev I.V."/>
            <person name="Crous P."/>
            <person name="Smith M.E."/>
        </authorList>
    </citation>
    <scope>NUCLEOTIDE SEQUENCE</scope>
    <source>
        <strain evidence="1">Benny 63K</strain>
    </source>
</reference>
<sequence>RKRQLRSLLQGLRAYKKALLDAVYLDLHKSTTETDFLEYSAVEFDIGLALDNLDKWAQPDRHPLAILQPAFLMSRSEVRKEPLGTVLILGAWNYPLRLLLLPLVGALAAGNTAVVKPSELAPHTAVVVGQLIEQFLDPRFVRVMQGGVLQATELLRQHFDHYFFTGNGVVGRIVAKAAAEHLSGVTLELGGKSPAVVHADTADLSVAAYRIMWAKLANAGQTCVTVDYVLVHRSVKDDLVEHLLDAAVAMFGTVAAASPDYGRIINKRNWRRLQDLLDRTEGQILGKGGEEPVEEDLFFPPTIVDGVLPSDSLMSEELFGPILPIITYDTLEEALALVNSRDQPLALYVFGSAASSQHVLANTRSGVASVNDTMFLLGSHGNPFGGVGPSG</sequence>
<keyword evidence="2" id="KW-1185">Reference proteome</keyword>
<protein>
    <submittedName>
        <fullName evidence="1">Uncharacterized protein</fullName>
    </submittedName>
</protein>
<name>A0ACC1I1W7_9FUNG</name>
<organism evidence="1 2">
    <name type="scientific">Kickxella alabastrina</name>
    <dbReference type="NCBI Taxonomy" id="61397"/>
    <lineage>
        <taxon>Eukaryota</taxon>
        <taxon>Fungi</taxon>
        <taxon>Fungi incertae sedis</taxon>
        <taxon>Zoopagomycota</taxon>
        <taxon>Kickxellomycotina</taxon>
        <taxon>Kickxellomycetes</taxon>
        <taxon>Kickxellales</taxon>
        <taxon>Kickxellaceae</taxon>
        <taxon>Kickxella</taxon>
    </lineage>
</organism>